<keyword evidence="5" id="KW-1185">Reference proteome</keyword>
<feature type="compositionally biased region" description="Basic and acidic residues" evidence="2">
    <location>
        <begin position="286"/>
        <end position="297"/>
    </location>
</feature>
<dbReference type="Gene3D" id="1.10.472.10">
    <property type="entry name" value="Cyclin-like"/>
    <property type="match status" value="1"/>
</dbReference>
<protein>
    <submittedName>
        <fullName evidence="4">Cyclin domain protein</fullName>
    </submittedName>
</protein>
<feature type="domain" description="Cyclin-like" evidence="3">
    <location>
        <begin position="45"/>
        <end position="124"/>
    </location>
</feature>
<comment type="similarity">
    <text evidence="1">Belongs to the cyclin family.</text>
</comment>
<accession>A0A0B1SIC1</accession>
<reference evidence="4 5" key="1">
    <citation type="submission" date="2014-03" db="EMBL/GenBank/DDBJ databases">
        <title>Draft genome of the hookworm Oesophagostomum dentatum.</title>
        <authorList>
            <person name="Mitreva M."/>
        </authorList>
    </citation>
    <scope>NUCLEOTIDE SEQUENCE [LARGE SCALE GENOMIC DNA]</scope>
    <source>
        <strain evidence="4 5">OD-Hann</strain>
    </source>
</reference>
<dbReference type="PANTHER" id="PTHR15606:SF4">
    <property type="entry name" value="DNAJ HOMOLOG SUBFAMILY C MEMBER 8"/>
    <property type="match status" value="1"/>
</dbReference>
<dbReference type="InterPro" id="IPR036915">
    <property type="entry name" value="Cyclin-like_sf"/>
</dbReference>
<dbReference type="AlphaFoldDB" id="A0A0B1SIC1"/>
<evidence type="ECO:0000313" key="5">
    <source>
        <dbReference type="Proteomes" id="UP000053660"/>
    </source>
</evidence>
<sequence length="330" mass="38710">MLFFPQGVTKLFASPQVSKSTLNDTFAEKYPNIHLTYSKLRSIKRDLWLLSKQCGVDEYTLAHAFVYFERIVCKGLISKYNRKFVAGVAFLIAVKLNDYKKPTIVKVLECAEEQFRISRREMLSFELPLCSALHFDLFPPAHHVEPHLRKIMFGKLSLLINQDKNPDDRERADQAFDIIKKAMKQIENPLELNRCKDCYTEARARLSILMSEKRRKVKKETGSNEIEEDDPEVYKKQLWITVTKVFADREKKRKMLEERANEEKRRVAETMKEAAEKRKLAEEFAKNYEESRDERSGSWRNFQAKKAKRAEDGHVMRGAAFRPPKPKLQK</sequence>
<keyword evidence="1" id="KW-0195">Cyclin</keyword>
<dbReference type="InterPro" id="IPR042858">
    <property type="entry name" value="DNAJC8"/>
</dbReference>
<dbReference type="CDD" id="cd20556">
    <property type="entry name" value="CYCLIN_CABLES"/>
    <property type="match status" value="1"/>
</dbReference>
<evidence type="ECO:0000313" key="4">
    <source>
        <dbReference type="EMBL" id="KHJ85083.1"/>
    </source>
</evidence>
<name>A0A0B1SIC1_OESDE</name>
<feature type="region of interest" description="Disordered" evidence="2">
    <location>
        <begin position="286"/>
        <end position="330"/>
    </location>
</feature>
<dbReference type="EMBL" id="KN565423">
    <property type="protein sequence ID" value="KHJ85083.1"/>
    <property type="molecule type" value="Genomic_DNA"/>
</dbReference>
<dbReference type="InterPro" id="IPR013763">
    <property type="entry name" value="Cyclin-like_dom"/>
</dbReference>
<dbReference type="SMART" id="SM00385">
    <property type="entry name" value="CYCLIN"/>
    <property type="match status" value="1"/>
</dbReference>
<dbReference type="SUPFAM" id="SSF47954">
    <property type="entry name" value="Cyclin-like"/>
    <property type="match status" value="1"/>
</dbReference>
<dbReference type="Proteomes" id="UP000053660">
    <property type="component" value="Unassembled WGS sequence"/>
</dbReference>
<evidence type="ECO:0000259" key="3">
    <source>
        <dbReference type="SMART" id="SM00385"/>
    </source>
</evidence>
<dbReference type="GO" id="GO:0005634">
    <property type="term" value="C:nucleus"/>
    <property type="evidence" value="ECO:0007669"/>
    <property type="project" value="TreeGrafter"/>
</dbReference>
<dbReference type="InterPro" id="IPR006671">
    <property type="entry name" value="Cyclin_N"/>
</dbReference>
<proteinExistence type="inferred from homology"/>
<dbReference type="OrthoDB" id="5353095at2759"/>
<organism evidence="4 5">
    <name type="scientific">Oesophagostomum dentatum</name>
    <name type="common">Nodular worm</name>
    <dbReference type="NCBI Taxonomy" id="61180"/>
    <lineage>
        <taxon>Eukaryota</taxon>
        <taxon>Metazoa</taxon>
        <taxon>Ecdysozoa</taxon>
        <taxon>Nematoda</taxon>
        <taxon>Chromadorea</taxon>
        <taxon>Rhabditida</taxon>
        <taxon>Rhabditina</taxon>
        <taxon>Rhabditomorpha</taxon>
        <taxon>Strongyloidea</taxon>
        <taxon>Strongylidae</taxon>
        <taxon>Oesophagostomum</taxon>
    </lineage>
</organism>
<gene>
    <name evidence="4" type="ORF">OESDEN_15197</name>
</gene>
<dbReference type="PANTHER" id="PTHR15606">
    <property type="entry name" value="DNAJ HOMOLOG SUBFAMILY C MEMBER 8/LIPOPOLYSACCHARIDE SPECIFIC RESPONSE-7-RELATED"/>
    <property type="match status" value="1"/>
</dbReference>
<dbReference type="Pfam" id="PF00134">
    <property type="entry name" value="Cyclin_N"/>
    <property type="match status" value="1"/>
</dbReference>
<evidence type="ECO:0000256" key="1">
    <source>
        <dbReference type="RuleBase" id="RU000383"/>
    </source>
</evidence>
<evidence type="ECO:0000256" key="2">
    <source>
        <dbReference type="SAM" id="MobiDB-lite"/>
    </source>
</evidence>